<sequence>MHSNQYMRLHSLSQSGNTTPWTSANFLAFMGITSHGITNQWGLMDVVIDIPAIFWPSWELLPMELQTNGNLWMFSLIFLLHTNVTFIQIGKHLSNPQFLKTLLSLKDLPMEKPLETCLFTLSRRSRYVTAFFCITTNNASNRKTLAKHVSKSTNHRFKHHKSLLGCMSHAITLAA</sequence>
<dbReference type="EMBL" id="LAVV01007786">
    <property type="protein sequence ID" value="KNZ54782.1"/>
    <property type="molecule type" value="Genomic_DNA"/>
</dbReference>
<comment type="caution">
    <text evidence="1">The sequence shown here is derived from an EMBL/GenBank/DDBJ whole genome shotgun (WGS) entry which is preliminary data.</text>
</comment>
<gene>
    <name evidence="1" type="ORF">VP01_2856g2</name>
</gene>
<dbReference type="VEuPathDB" id="FungiDB:VP01_2856g2"/>
<evidence type="ECO:0000313" key="1">
    <source>
        <dbReference type="EMBL" id="KNZ54782.1"/>
    </source>
</evidence>
<dbReference type="AlphaFoldDB" id="A0A0L6V2R3"/>
<accession>A0A0L6V2R3</accession>
<protein>
    <submittedName>
        <fullName evidence="1">Uncharacterized protein</fullName>
    </submittedName>
</protein>
<organism evidence="1 2">
    <name type="scientific">Puccinia sorghi</name>
    <dbReference type="NCBI Taxonomy" id="27349"/>
    <lineage>
        <taxon>Eukaryota</taxon>
        <taxon>Fungi</taxon>
        <taxon>Dikarya</taxon>
        <taxon>Basidiomycota</taxon>
        <taxon>Pucciniomycotina</taxon>
        <taxon>Pucciniomycetes</taxon>
        <taxon>Pucciniales</taxon>
        <taxon>Pucciniaceae</taxon>
        <taxon>Puccinia</taxon>
    </lineage>
</organism>
<keyword evidence="2" id="KW-1185">Reference proteome</keyword>
<evidence type="ECO:0000313" key="2">
    <source>
        <dbReference type="Proteomes" id="UP000037035"/>
    </source>
</evidence>
<reference evidence="1 2" key="1">
    <citation type="submission" date="2015-08" db="EMBL/GenBank/DDBJ databases">
        <title>Next Generation Sequencing and Analysis of the Genome of Puccinia sorghi L Schw, the Causal Agent of Maize Common Rust.</title>
        <authorList>
            <person name="Rochi L."/>
            <person name="Burguener G."/>
            <person name="Darino M."/>
            <person name="Turjanski A."/>
            <person name="Kreff E."/>
            <person name="Dieguez M.J."/>
            <person name="Sacco F."/>
        </authorList>
    </citation>
    <scope>NUCLEOTIDE SEQUENCE [LARGE SCALE GENOMIC DNA]</scope>
    <source>
        <strain evidence="1 2">RO10H11247</strain>
    </source>
</reference>
<proteinExistence type="predicted"/>
<dbReference type="Proteomes" id="UP000037035">
    <property type="component" value="Unassembled WGS sequence"/>
</dbReference>
<name>A0A0L6V2R3_9BASI</name>